<evidence type="ECO:0000256" key="3">
    <source>
        <dbReference type="ARBA" id="ARBA00048707"/>
    </source>
</evidence>
<gene>
    <name evidence="5" type="primary">LOC113467671</name>
</gene>
<evidence type="ECO:0000313" key="4">
    <source>
        <dbReference type="Proteomes" id="UP000079169"/>
    </source>
</evidence>
<dbReference type="AlphaFoldDB" id="A0A3Q0IU73"/>
<keyword evidence="4" id="KW-1185">Reference proteome</keyword>
<dbReference type="Pfam" id="PF01981">
    <property type="entry name" value="PTH2"/>
    <property type="match status" value="1"/>
</dbReference>
<evidence type="ECO:0000256" key="2">
    <source>
        <dbReference type="ARBA" id="ARBA00022801"/>
    </source>
</evidence>
<dbReference type="SUPFAM" id="SSF102462">
    <property type="entry name" value="Peptidyl-tRNA hydrolase II"/>
    <property type="match status" value="1"/>
</dbReference>
<evidence type="ECO:0000313" key="5">
    <source>
        <dbReference type="RefSeq" id="XP_026679794.1"/>
    </source>
</evidence>
<dbReference type="EC" id="3.1.1.29" evidence="1"/>
<dbReference type="Gene3D" id="3.40.1490.10">
    <property type="entry name" value="Bit1"/>
    <property type="match status" value="1"/>
</dbReference>
<evidence type="ECO:0000256" key="1">
    <source>
        <dbReference type="ARBA" id="ARBA00013260"/>
    </source>
</evidence>
<comment type="catalytic activity">
    <reaction evidence="3">
        <text>an N-acyl-L-alpha-aminoacyl-tRNA + H2O = an N-acyl-L-amino acid + a tRNA + H(+)</text>
        <dbReference type="Rhea" id="RHEA:54448"/>
        <dbReference type="Rhea" id="RHEA-COMP:10123"/>
        <dbReference type="Rhea" id="RHEA-COMP:13883"/>
        <dbReference type="ChEBI" id="CHEBI:15377"/>
        <dbReference type="ChEBI" id="CHEBI:15378"/>
        <dbReference type="ChEBI" id="CHEBI:59874"/>
        <dbReference type="ChEBI" id="CHEBI:78442"/>
        <dbReference type="ChEBI" id="CHEBI:138191"/>
        <dbReference type="EC" id="3.1.1.29"/>
    </reaction>
</comment>
<dbReference type="Proteomes" id="UP000079169">
    <property type="component" value="Unplaced"/>
</dbReference>
<dbReference type="GeneID" id="113467671"/>
<proteinExistence type="predicted"/>
<protein>
    <recommendedName>
        <fullName evidence="1">peptidyl-tRNA hydrolase</fullName>
        <ecNumber evidence="1">3.1.1.29</ecNumber>
    </recommendedName>
</protein>
<organism evidence="4 5">
    <name type="scientific">Diaphorina citri</name>
    <name type="common">Asian citrus psyllid</name>
    <dbReference type="NCBI Taxonomy" id="121845"/>
    <lineage>
        <taxon>Eukaryota</taxon>
        <taxon>Metazoa</taxon>
        <taxon>Ecdysozoa</taxon>
        <taxon>Arthropoda</taxon>
        <taxon>Hexapoda</taxon>
        <taxon>Insecta</taxon>
        <taxon>Pterygota</taxon>
        <taxon>Neoptera</taxon>
        <taxon>Paraneoptera</taxon>
        <taxon>Hemiptera</taxon>
        <taxon>Sternorrhyncha</taxon>
        <taxon>Psylloidea</taxon>
        <taxon>Psyllidae</taxon>
        <taxon>Diaphorininae</taxon>
        <taxon>Diaphorina</taxon>
    </lineage>
</organism>
<dbReference type="RefSeq" id="XP_026679794.1">
    <property type="nucleotide sequence ID" value="XM_026823993.1"/>
</dbReference>
<dbReference type="PaxDb" id="121845-A0A3Q0IU73"/>
<reference evidence="5" key="1">
    <citation type="submission" date="2025-08" db="UniProtKB">
        <authorList>
            <consortium name="RefSeq"/>
        </authorList>
    </citation>
    <scope>IDENTIFICATION</scope>
</reference>
<accession>A0A3Q0IU73</accession>
<dbReference type="GO" id="GO:0004045">
    <property type="term" value="F:peptidyl-tRNA hydrolase activity"/>
    <property type="evidence" value="ECO:0007669"/>
    <property type="project" value="UniProtKB-EC"/>
</dbReference>
<dbReference type="InterPro" id="IPR023476">
    <property type="entry name" value="Pep_tRNA_hydro_II_dom_sf"/>
</dbReference>
<name>A0A3Q0IU73_DIACI</name>
<keyword evidence="2" id="KW-0378">Hydrolase</keyword>
<sequence length="205" mass="22849">MMEQSLSTSTKLLFLGVAGVGATVYAKYLYEAVKRTKQKLDKLLDSGSDGSIRFIENETCSSSHYFDLESLSLSGLTWMSTIKADHAPIYMVLLNSDCVLTRQEYKNYVKRVSHVSLKKMQAQDASFFAEWNVKRVAYTVKVNGEEDLVLLHQKAKARGIPRLLMMDESNTTCVVLGLGPARAIDVKIVLYDNLSPPTPSESKLS</sequence>
<dbReference type="InterPro" id="IPR002833">
    <property type="entry name" value="PTH2"/>
</dbReference>